<evidence type="ECO:0000256" key="1">
    <source>
        <dbReference type="SAM" id="MobiDB-lite"/>
    </source>
</evidence>
<dbReference type="SUPFAM" id="SSF49899">
    <property type="entry name" value="Concanavalin A-like lectins/glucanases"/>
    <property type="match status" value="1"/>
</dbReference>
<dbReference type="GO" id="GO:0005975">
    <property type="term" value="P:carbohydrate metabolic process"/>
    <property type="evidence" value="ECO:0007669"/>
    <property type="project" value="InterPro"/>
</dbReference>
<dbReference type="InterPro" id="IPR013320">
    <property type="entry name" value="ConA-like_dom_sf"/>
</dbReference>
<keyword evidence="2" id="KW-1133">Transmembrane helix</keyword>
<feature type="transmembrane region" description="Helical" evidence="2">
    <location>
        <begin position="68"/>
        <end position="87"/>
    </location>
</feature>
<dbReference type="InterPro" id="IPR000757">
    <property type="entry name" value="Beta-glucanase-like"/>
</dbReference>
<dbReference type="CDD" id="cd00413">
    <property type="entry name" value="Glyco_hydrolase_16"/>
    <property type="match status" value="1"/>
</dbReference>
<feature type="region of interest" description="Disordered" evidence="1">
    <location>
        <begin position="124"/>
        <end position="144"/>
    </location>
</feature>
<evidence type="ECO:0000313" key="5">
    <source>
        <dbReference type="Proteomes" id="UP000239485"/>
    </source>
</evidence>
<organism evidence="4 5">
    <name type="scientific">Kineococcus xinjiangensis</name>
    <dbReference type="NCBI Taxonomy" id="512762"/>
    <lineage>
        <taxon>Bacteria</taxon>
        <taxon>Bacillati</taxon>
        <taxon>Actinomycetota</taxon>
        <taxon>Actinomycetes</taxon>
        <taxon>Kineosporiales</taxon>
        <taxon>Kineosporiaceae</taxon>
        <taxon>Kineococcus</taxon>
    </lineage>
</organism>
<dbReference type="Pfam" id="PF00722">
    <property type="entry name" value="Glyco_hydro_16"/>
    <property type="match status" value="1"/>
</dbReference>
<evidence type="ECO:0000259" key="3">
    <source>
        <dbReference type="PROSITE" id="PS51762"/>
    </source>
</evidence>
<dbReference type="InterPro" id="IPR021720">
    <property type="entry name" value="Malectin_dom"/>
</dbReference>
<reference evidence="4 5" key="1">
    <citation type="submission" date="2018-02" db="EMBL/GenBank/DDBJ databases">
        <title>Genomic Encyclopedia of Archaeal and Bacterial Type Strains, Phase II (KMG-II): from individual species to whole genera.</title>
        <authorList>
            <person name="Goeker M."/>
        </authorList>
    </citation>
    <scope>NUCLEOTIDE SEQUENCE [LARGE SCALE GENOMIC DNA]</scope>
    <source>
        <strain evidence="4 5">DSM 22857</strain>
    </source>
</reference>
<dbReference type="GO" id="GO:0004553">
    <property type="term" value="F:hydrolase activity, hydrolyzing O-glycosyl compounds"/>
    <property type="evidence" value="ECO:0007669"/>
    <property type="project" value="InterPro"/>
</dbReference>
<evidence type="ECO:0000313" key="4">
    <source>
        <dbReference type="EMBL" id="PPK95220.1"/>
    </source>
</evidence>
<keyword evidence="5" id="KW-1185">Reference proteome</keyword>
<dbReference type="SUPFAM" id="SSF49785">
    <property type="entry name" value="Galactose-binding domain-like"/>
    <property type="match status" value="1"/>
</dbReference>
<dbReference type="PROSITE" id="PS51762">
    <property type="entry name" value="GH16_2"/>
    <property type="match status" value="1"/>
</dbReference>
<dbReference type="Gene3D" id="2.60.120.430">
    <property type="entry name" value="Galactose-binding lectin"/>
    <property type="match status" value="1"/>
</dbReference>
<dbReference type="EMBL" id="PTJD01000006">
    <property type="protein sequence ID" value="PPK95220.1"/>
    <property type="molecule type" value="Genomic_DNA"/>
</dbReference>
<keyword evidence="2" id="KW-0472">Membrane</keyword>
<dbReference type="InterPro" id="IPR050546">
    <property type="entry name" value="Glycosyl_Hydrlase_16"/>
</dbReference>
<dbReference type="Pfam" id="PF11721">
    <property type="entry name" value="Malectin"/>
    <property type="match status" value="1"/>
</dbReference>
<evidence type="ECO:0000256" key="2">
    <source>
        <dbReference type="SAM" id="Phobius"/>
    </source>
</evidence>
<keyword evidence="2" id="KW-0812">Transmembrane</keyword>
<dbReference type="AlphaFoldDB" id="A0A2S6IM43"/>
<sequence>MPEAPRGQTPARSGEEDDEQRSLRGTGADRDASPDAGTAPPESAARSMTPPDRGAVTREGSAPRPSRWILAAIAVAAVAALVIALVVGRGGEDPPAGVDPGVEDPRIAINAGGEEVTAGDLSYGADAHAEGGRTSSATVSSDREDAEVFSDVRVGATGYSVPVPDGTYEVTFQTLENYWTEPGRRVFDVTLEGLEVLADFDPFLAAGGKDEPITRTLRTTVTDGSIDLEFDADQDQSIIAGLVVTPQDGGLARTAGTAWEQVFFDDFGSGLDDEHWWRYGGIATASGSPYSQEGVEVVDGNLVLTSRRGADGVWRGAGVGSRLNQTYGRWTVRARGERGHGITMVFLLWPTIGNWPPEIDFAEDNAEDRDMMSATVHFENGVKVHHEREIDSTQWHDYTVEWTPGETRFLIDGELWATVVDGRVPSEPMRLGLQSEAWLEGTDFFHPIDETTPAEVRVFIDSVTVETRAGS</sequence>
<dbReference type="Proteomes" id="UP000239485">
    <property type="component" value="Unassembled WGS sequence"/>
</dbReference>
<proteinExistence type="predicted"/>
<dbReference type="InterPro" id="IPR008979">
    <property type="entry name" value="Galactose-bd-like_sf"/>
</dbReference>
<dbReference type="PANTHER" id="PTHR10963">
    <property type="entry name" value="GLYCOSYL HYDROLASE-RELATED"/>
    <property type="match status" value="1"/>
</dbReference>
<feature type="region of interest" description="Disordered" evidence="1">
    <location>
        <begin position="1"/>
        <end position="63"/>
    </location>
</feature>
<protein>
    <submittedName>
        <fullName evidence="4">Glycosyl hydrolase family 16</fullName>
    </submittedName>
</protein>
<name>A0A2S6IM43_9ACTN</name>
<dbReference type="Gene3D" id="2.60.120.200">
    <property type="match status" value="1"/>
</dbReference>
<comment type="caution">
    <text evidence="4">The sequence shown here is derived from an EMBL/GenBank/DDBJ whole genome shotgun (WGS) entry which is preliminary data.</text>
</comment>
<accession>A0A2S6IM43</accession>
<dbReference type="PANTHER" id="PTHR10963:SF60">
    <property type="entry name" value="GRAM-NEGATIVE BACTERIA-BINDING PROTEIN 1-RELATED"/>
    <property type="match status" value="1"/>
</dbReference>
<keyword evidence="4" id="KW-0378">Hydrolase</keyword>
<gene>
    <name evidence="4" type="ORF">CLV92_10641</name>
</gene>
<feature type="domain" description="GH16" evidence="3">
    <location>
        <begin position="232"/>
        <end position="471"/>
    </location>
</feature>